<dbReference type="InterPro" id="IPR036249">
    <property type="entry name" value="Thioredoxin-like_sf"/>
</dbReference>
<dbReference type="CDD" id="cd03024">
    <property type="entry name" value="DsbA_FrnE"/>
    <property type="match status" value="1"/>
</dbReference>
<name>A0ABW4YQD0_9BACL</name>
<dbReference type="InterPro" id="IPR001853">
    <property type="entry name" value="DSBA-like_thioredoxin_dom"/>
</dbReference>
<organism evidence="2 3">
    <name type="scientific">Paenibacillus yanchengensis</name>
    <dbReference type="NCBI Taxonomy" id="2035833"/>
    <lineage>
        <taxon>Bacteria</taxon>
        <taxon>Bacillati</taxon>
        <taxon>Bacillota</taxon>
        <taxon>Bacilli</taxon>
        <taxon>Bacillales</taxon>
        <taxon>Paenibacillaceae</taxon>
        <taxon>Paenibacillus</taxon>
    </lineage>
</organism>
<dbReference type="RefSeq" id="WP_377775117.1">
    <property type="nucleotide sequence ID" value="NZ_JBHUHO010000047.1"/>
</dbReference>
<comment type="caution">
    <text evidence="2">The sequence shown here is derived from an EMBL/GenBank/DDBJ whole genome shotgun (WGS) entry which is preliminary data.</text>
</comment>
<evidence type="ECO:0000313" key="2">
    <source>
        <dbReference type="EMBL" id="MFD2117813.1"/>
    </source>
</evidence>
<dbReference type="Gene3D" id="3.40.30.10">
    <property type="entry name" value="Glutaredoxin"/>
    <property type="match status" value="1"/>
</dbReference>
<evidence type="ECO:0000313" key="3">
    <source>
        <dbReference type="Proteomes" id="UP001597362"/>
    </source>
</evidence>
<proteinExistence type="predicted"/>
<dbReference type="PANTHER" id="PTHR13887:SF41">
    <property type="entry name" value="THIOREDOXIN SUPERFAMILY PROTEIN"/>
    <property type="match status" value="1"/>
</dbReference>
<dbReference type="Proteomes" id="UP001597362">
    <property type="component" value="Unassembled WGS sequence"/>
</dbReference>
<sequence length="213" mass="24052">MKIEVWSDYVCPFCYIGKKRLDQALEQFAHKDNVTVTLRSFELDPTADSSLKQKTHESLATKYGMTLDKAVEMSANIKEQAAAIGLQFNFEDMLVINTFDAHRLAQFAEEQGKGMELGERLLKAYFTDNDNLADYAVLANLAAEVGLDREAALQVLESNRFADLVQQQEAEASQLGVRGVPFFVFNRKYAISGAQPPEVFLETLQKVWEEEQQ</sequence>
<keyword evidence="3" id="KW-1185">Reference proteome</keyword>
<reference evidence="3" key="1">
    <citation type="journal article" date="2019" name="Int. J. Syst. Evol. Microbiol.">
        <title>The Global Catalogue of Microorganisms (GCM) 10K type strain sequencing project: providing services to taxonomists for standard genome sequencing and annotation.</title>
        <authorList>
            <consortium name="The Broad Institute Genomics Platform"/>
            <consortium name="The Broad Institute Genome Sequencing Center for Infectious Disease"/>
            <person name="Wu L."/>
            <person name="Ma J."/>
        </authorList>
    </citation>
    <scope>NUCLEOTIDE SEQUENCE [LARGE SCALE GENOMIC DNA]</scope>
    <source>
        <strain evidence="3">GH52</strain>
    </source>
</reference>
<dbReference type="EMBL" id="JBHUHO010000047">
    <property type="protein sequence ID" value="MFD2117813.1"/>
    <property type="molecule type" value="Genomic_DNA"/>
</dbReference>
<protein>
    <submittedName>
        <fullName evidence="2">DsbA family oxidoreductase</fullName>
    </submittedName>
</protein>
<dbReference type="Pfam" id="PF01323">
    <property type="entry name" value="DSBA"/>
    <property type="match status" value="1"/>
</dbReference>
<evidence type="ECO:0000259" key="1">
    <source>
        <dbReference type="Pfam" id="PF01323"/>
    </source>
</evidence>
<dbReference type="SUPFAM" id="SSF52833">
    <property type="entry name" value="Thioredoxin-like"/>
    <property type="match status" value="1"/>
</dbReference>
<feature type="domain" description="DSBA-like thioredoxin" evidence="1">
    <location>
        <begin position="3"/>
        <end position="205"/>
    </location>
</feature>
<accession>A0ABW4YQD0</accession>
<dbReference type="PANTHER" id="PTHR13887">
    <property type="entry name" value="GLUTATHIONE S-TRANSFERASE KAPPA"/>
    <property type="match status" value="1"/>
</dbReference>
<gene>
    <name evidence="2" type="ORF">ACFSJH_18945</name>
</gene>